<dbReference type="Proteomes" id="UP000298860">
    <property type="component" value="Unassembled WGS sequence"/>
</dbReference>
<dbReference type="InterPro" id="IPR050275">
    <property type="entry name" value="PGM_Phosphatase"/>
</dbReference>
<dbReference type="RefSeq" id="WP_137812611.1">
    <property type="nucleotide sequence ID" value="NZ_BJFL01000003.1"/>
</dbReference>
<dbReference type="AlphaFoldDB" id="A0A4D4IYI7"/>
<dbReference type="GO" id="GO:0005737">
    <property type="term" value="C:cytoplasm"/>
    <property type="evidence" value="ECO:0007669"/>
    <property type="project" value="TreeGrafter"/>
</dbReference>
<dbReference type="Pfam" id="PF00300">
    <property type="entry name" value="His_Phos_1"/>
    <property type="match status" value="1"/>
</dbReference>
<organism evidence="1 2">
    <name type="scientific">Gandjariella thermophila</name>
    <dbReference type="NCBI Taxonomy" id="1931992"/>
    <lineage>
        <taxon>Bacteria</taxon>
        <taxon>Bacillati</taxon>
        <taxon>Actinomycetota</taxon>
        <taxon>Actinomycetes</taxon>
        <taxon>Pseudonocardiales</taxon>
        <taxon>Pseudonocardiaceae</taxon>
        <taxon>Gandjariella</taxon>
    </lineage>
</organism>
<dbReference type="PANTHER" id="PTHR48100:SF51">
    <property type="entry name" value="PHOSPHOGLYCERATE MUTASE"/>
    <property type="match status" value="1"/>
</dbReference>
<keyword evidence="2" id="KW-1185">Reference proteome</keyword>
<dbReference type="SMART" id="SM00855">
    <property type="entry name" value="PGAM"/>
    <property type="match status" value="1"/>
</dbReference>
<dbReference type="OrthoDB" id="3215466at2"/>
<dbReference type="InterPro" id="IPR029033">
    <property type="entry name" value="His_PPase_superfam"/>
</dbReference>
<evidence type="ECO:0000313" key="2">
    <source>
        <dbReference type="Proteomes" id="UP000298860"/>
    </source>
</evidence>
<reference evidence="2" key="1">
    <citation type="submission" date="2019-04" db="EMBL/GenBank/DDBJ databases">
        <title>Draft genome sequence of Pseudonocardiaceae bacterium SL3-2-4.</title>
        <authorList>
            <person name="Ningsih F."/>
            <person name="Yokota A."/>
            <person name="Sakai Y."/>
            <person name="Nanatani K."/>
            <person name="Yabe S."/>
            <person name="Oetari A."/>
            <person name="Sjamsuridzal W."/>
        </authorList>
    </citation>
    <scope>NUCLEOTIDE SEQUENCE [LARGE SCALE GENOMIC DNA]</scope>
    <source>
        <strain evidence="2">SL3-2-4</strain>
    </source>
</reference>
<sequence length="209" mass="23467">MTRTVVHLLRHGEVHNPDGILYGRMAGFRLSTVGEKQALTVAEDLADHDIVRVLSSPLERARQTAAPVAEAHGLEVVVDDRLIEADNLFEGQRVSVGDGALRSPKHWIKLRNPFRPSWGEPFLEIAHRMLAAVHRAREEAAGHEVVCVSHQLPIWTVRRFLEGRRLWHDPRRRQCSLASLTSLEFADEELVRITYREPAGSSDPTVTGA</sequence>
<dbReference type="Gene3D" id="3.40.50.1240">
    <property type="entry name" value="Phosphoglycerate mutase-like"/>
    <property type="match status" value="1"/>
</dbReference>
<dbReference type="CDD" id="cd07067">
    <property type="entry name" value="HP_PGM_like"/>
    <property type="match status" value="1"/>
</dbReference>
<dbReference type="InterPro" id="IPR013078">
    <property type="entry name" value="His_Pase_superF_clade-1"/>
</dbReference>
<proteinExistence type="predicted"/>
<evidence type="ECO:0000313" key="1">
    <source>
        <dbReference type="EMBL" id="GDY29455.1"/>
    </source>
</evidence>
<dbReference type="GO" id="GO:0016791">
    <property type="term" value="F:phosphatase activity"/>
    <property type="evidence" value="ECO:0007669"/>
    <property type="project" value="TreeGrafter"/>
</dbReference>
<dbReference type="PANTHER" id="PTHR48100">
    <property type="entry name" value="BROAD-SPECIFICITY PHOSPHATASE YOR283W-RELATED"/>
    <property type="match status" value="1"/>
</dbReference>
<name>A0A4D4IYI7_9PSEU</name>
<gene>
    <name evidence="1" type="ORF">GTS_10880</name>
</gene>
<accession>A0A4D4IYI7</accession>
<dbReference type="EMBL" id="BJFL01000003">
    <property type="protein sequence ID" value="GDY29455.1"/>
    <property type="molecule type" value="Genomic_DNA"/>
</dbReference>
<dbReference type="SUPFAM" id="SSF53254">
    <property type="entry name" value="Phosphoglycerate mutase-like"/>
    <property type="match status" value="1"/>
</dbReference>
<comment type="caution">
    <text evidence="1">The sequence shown here is derived from an EMBL/GenBank/DDBJ whole genome shotgun (WGS) entry which is preliminary data.</text>
</comment>
<protein>
    <submittedName>
        <fullName evidence="1">Histidine phosphatase family protein</fullName>
    </submittedName>
</protein>